<keyword evidence="10" id="KW-1185">Reference proteome</keyword>
<keyword evidence="6" id="KW-0539">Nucleus</keyword>
<dbReference type="CDD" id="cd00067">
    <property type="entry name" value="GAL4"/>
    <property type="match status" value="1"/>
</dbReference>
<dbReference type="GO" id="GO:0000981">
    <property type="term" value="F:DNA-binding transcription factor activity, RNA polymerase II-specific"/>
    <property type="evidence" value="ECO:0007669"/>
    <property type="project" value="InterPro"/>
</dbReference>
<evidence type="ECO:0000313" key="10">
    <source>
        <dbReference type="Proteomes" id="UP000249363"/>
    </source>
</evidence>
<gene>
    <name evidence="9" type="ORF">BHQ10_002622</name>
</gene>
<dbReference type="PANTHER" id="PTHR31845">
    <property type="entry name" value="FINGER DOMAIN PROTEIN, PUTATIVE-RELATED"/>
    <property type="match status" value="1"/>
</dbReference>
<dbReference type="GO" id="GO:0008270">
    <property type="term" value="F:zinc ion binding"/>
    <property type="evidence" value="ECO:0007669"/>
    <property type="project" value="InterPro"/>
</dbReference>
<accession>A0A364KSS9</accession>
<evidence type="ECO:0000256" key="1">
    <source>
        <dbReference type="ARBA" id="ARBA00004123"/>
    </source>
</evidence>
<keyword evidence="5" id="KW-0804">Transcription</keyword>
<dbReference type="GO" id="GO:0005634">
    <property type="term" value="C:nucleus"/>
    <property type="evidence" value="ECO:0007669"/>
    <property type="project" value="UniProtKB-SubCell"/>
</dbReference>
<feature type="compositionally biased region" description="Polar residues" evidence="7">
    <location>
        <begin position="630"/>
        <end position="639"/>
    </location>
</feature>
<protein>
    <recommendedName>
        <fullName evidence="8">Zn(2)-C6 fungal-type domain-containing protein</fullName>
    </recommendedName>
</protein>
<comment type="caution">
    <text evidence="9">The sequence shown here is derived from an EMBL/GenBank/DDBJ whole genome shotgun (WGS) entry which is preliminary data.</text>
</comment>
<dbReference type="Gene3D" id="4.10.240.10">
    <property type="entry name" value="Zn(2)-C6 fungal-type DNA-binding domain"/>
    <property type="match status" value="1"/>
</dbReference>
<organism evidence="9 10">
    <name type="scientific">Talaromyces amestolkiae</name>
    <dbReference type="NCBI Taxonomy" id="1196081"/>
    <lineage>
        <taxon>Eukaryota</taxon>
        <taxon>Fungi</taxon>
        <taxon>Dikarya</taxon>
        <taxon>Ascomycota</taxon>
        <taxon>Pezizomycotina</taxon>
        <taxon>Eurotiomycetes</taxon>
        <taxon>Eurotiomycetidae</taxon>
        <taxon>Eurotiales</taxon>
        <taxon>Trichocomaceae</taxon>
        <taxon>Talaromyces</taxon>
        <taxon>Talaromyces sect. Talaromyces</taxon>
    </lineage>
</organism>
<dbReference type="AlphaFoldDB" id="A0A364KSS9"/>
<evidence type="ECO:0000259" key="8">
    <source>
        <dbReference type="PROSITE" id="PS50048"/>
    </source>
</evidence>
<feature type="region of interest" description="Disordered" evidence="7">
    <location>
        <begin position="619"/>
        <end position="639"/>
    </location>
</feature>
<dbReference type="PANTHER" id="PTHR31845:SF17">
    <property type="entry name" value="ZN(II)2CYS6 TRANSCRIPTION FACTOR (EUROFUNG)"/>
    <property type="match status" value="1"/>
</dbReference>
<evidence type="ECO:0000256" key="3">
    <source>
        <dbReference type="ARBA" id="ARBA00023015"/>
    </source>
</evidence>
<dbReference type="InterPro" id="IPR001138">
    <property type="entry name" value="Zn2Cys6_DnaBD"/>
</dbReference>
<proteinExistence type="predicted"/>
<evidence type="ECO:0000313" key="9">
    <source>
        <dbReference type="EMBL" id="RAO66610.1"/>
    </source>
</evidence>
<keyword evidence="2" id="KW-0479">Metal-binding</keyword>
<dbReference type="RefSeq" id="XP_040731127.1">
    <property type="nucleotide sequence ID" value="XM_040874789.1"/>
</dbReference>
<name>A0A364KSS9_TALAM</name>
<dbReference type="GO" id="GO:0000976">
    <property type="term" value="F:transcription cis-regulatory region binding"/>
    <property type="evidence" value="ECO:0007669"/>
    <property type="project" value="TreeGrafter"/>
</dbReference>
<reference evidence="9 10" key="1">
    <citation type="journal article" date="2017" name="Biotechnol. Biofuels">
        <title>Differential beta-glucosidase expression as a function of carbon source availability in Talaromyces amestolkiae: a genomic and proteomic approach.</title>
        <authorList>
            <person name="de Eugenio L.I."/>
            <person name="Mendez-Liter J.A."/>
            <person name="Nieto-Dominguez M."/>
            <person name="Alonso L."/>
            <person name="Gil-Munoz J."/>
            <person name="Barriuso J."/>
            <person name="Prieto A."/>
            <person name="Martinez M.J."/>
        </authorList>
    </citation>
    <scope>NUCLEOTIDE SEQUENCE [LARGE SCALE GENOMIC DNA]</scope>
    <source>
        <strain evidence="9 10">CIB</strain>
    </source>
</reference>
<evidence type="ECO:0000256" key="2">
    <source>
        <dbReference type="ARBA" id="ARBA00022723"/>
    </source>
</evidence>
<dbReference type="InterPro" id="IPR007219">
    <property type="entry name" value="XnlR_reg_dom"/>
</dbReference>
<comment type="subcellular location">
    <subcellularLocation>
        <location evidence="1">Nucleus</location>
    </subcellularLocation>
</comment>
<feature type="region of interest" description="Disordered" evidence="7">
    <location>
        <begin position="1"/>
        <end position="38"/>
    </location>
</feature>
<keyword evidence="4" id="KW-0238">DNA-binding</keyword>
<evidence type="ECO:0000256" key="7">
    <source>
        <dbReference type="SAM" id="MobiDB-lite"/>
    </source>
</evidence>
<feature type="domain" description="Zn(2)-C6 fungal-type" evidence="8">
    <location>
        <begin position="45"/>
        <end position="78"/>
    </location>
</feature>
<dbReference type="EMBL" id="MIKG01000004">
    <property type="protein sequence ID" value="RAO66610.1"/>
    <property type="molecule type" value="Genomic_DNA"/>
</dbReference>
<dbReference type="Pfam" id="PF04082">
    <property type="entry name" value="Fungal_trans"/>
    <property type="match status" value="1"/>
</dbReference>
<keyword evidence="3" id="KW-0805">Transcription regulation</keyword>
<dbReference type="Proteomes" id="UP000249363">
    <property type="component" value="Unassembled WGS sequence"/>
</dbReference>
<sequence length="715" mass="80883">MNNTGFMEPGAPSTVGVSGPPTKKQKRTSPPDTVSVVPMSRKGKACSSCRKLKIKCDSADRDMGSCSRCLRLGVQCIRRQPWIHTENGEGWQQQTNITIFKLERALEDVLEKLNMPALDMYAQTPIVEPVQSPRSTRQNSQEPAIAIPKRGDRDVSPGPMQSLIEATRLNGLFSQLRSGKQRRKGGMRRMDTDLISEKVITYEQAEEMFEVFKALLSPRLYSATIPPDATLETVRTSSTVLFTAIILVSALHISGYEQIHEICHGRFLGLVSSAIFDRFHTLDDIRGLCIAAFWRPDLSWKLSGLCIRMATECHLHHAFYEAFYTPDITEDALRESLEKTRLWYLLFVLDHQSSIAYGRPPVMAELRPIKDYEVLLNSPWCTAQDRALIAQVTGFVILSKAFETFGLEPRRTMSGDDASVLTHYRFTEDVRAWRERWQTLRSVESYNGKNQLPSGEIDLHFHFSDLVLNSLVLRGRPLANLHDLPTSLRPLTLRAIEAAHALLRHFIEDPGSREGLVGMPLYLHSMIAFAVVFLVKMSHCWHIIGITIDPAQQTRPLIEETIKFLRSCKAGANHMVFSMANGFDRMLKQASRQGRMQPNHGDIPAARTMQWAKDSELDRNRSSWGLPDESSLNQSHASPTSAYLLDDQRRVAYNSNAPPNDTAQTYHMQQNSEVSPYENWDFQDEELWSLAMGYDLLAPGGEGLPNTDFPYLFVR</sequence>
<dbReference type="SUPFAM" id="SSF57701">
    <property type="entry name" value="Zn2/Cys6 DNA-binding domain"/>
    <property type="match status" value="1"/>
</dbReference>
<evidence type="ECO:0000256" key="4">
    <source>
        <dbReference type="ARBA" id="ARBA00023125"/>
    </source>
</evidence>
<evidence type="ECO:0000256" key="6">
    <source>
        <dbReference type="ARBA" id="ARBA00023242"/>
    </source>
</evidence>
<dbReference type="OrthoDB" id="4060227at2759"/>
<dbReference type="PROSITE" id="PS00463">
    <property type="entry name" value="ZN2_CY6_FUNGAL_1"/>
    <property type="match status" value="1"/>
</dbReference>
<dbReference type="PROSITE" id="PS50048">
    <property type="entry name" value="ZN2_CY6_FUNGAL_2"/>
    <property type="match status" value="1"/>
</dbReference>
<dbReference type="InterPro" id="IPR036864">
    <property type="entry name" value="Zn2-C6_fun-type_DNA-bd_sf"/>
</dbReference>
<evidence type="ECO:0000256" key="5">
    <source>
        <dbReference type="ARBA" id="ARBA00023163"/>
    </source>
</evidence>
<dbReference type="SMART" id="SM00906">
    <property type="entry name" value="Fungal_trans"/>
    <property type="match status" value="1"/>
</dbReference>
<dbReference type="CDD" id="cd12148">
    <property type="entry name" value="fungal_TF_MHR"/>
    <property type="match status" value="1"/>
</dbReference>
<dbReference type="Pfam" id="PF00172">
    <property type="entry name" value="Zn_clus"/>
    <property type="match status" value="1"/>
</dbReference>
<dbReference type="GeneID" id="63791839"/>
<dbReference type="InterPro" id="IPR051089">
    <property type="entry name" value="prtT"/>
</dbReference>
<dbReference type="GO" id="GO:0006351">
    <property type="term" value="P:DNA-templated transcription"/>
    <property type="evidence" value="ECO:0007669"/>
    <property type="project" value="InterPro"/>
</dbReference>
<dbReference type="SMART" id="SM00066">
    <property type="entry name" value="GAL4"/>
    <property type="match status" value="1"/>
</dbReference>